<protein>
    <submittedName>
        <fullName evidence="4">DUF1738 domain-containing protein</fullName>
    </submittedName>
</protein>
<dbReference type="InterPro" id="IPR013610">
    <property type="entry name" value="ArdC_N"/>
</dbReference>
<dbReference type="Proteomes" id="UP000664480">
    <property type="component" value="Unassembled WGS sequence"/>
</dbReference>
<evidence type="ECO:0000259" key="2">
    <source>
        <dbReference type="Pfam" id="PF08401"/>
    </source>
</evidence>
<evidence type="ECO:0000313" key="4">
    <source>
        <dbReference type="EMBL" id="MBN7817642.1"/>
    </source>
</evidence>
<proteinExistence type="predicted"/>
<evidence type="ECO:0000313" key="5">
    <source>
        <dbReference type="Proteomes" id="UP000664480"/>
    </source>
</evidence>
<feature type="domain" description="Polyvalent protein metallopeptidase" evidence="3">
    <location>
        <begin position="274"/>
        <end position="391"/>
    </location>
</feature>
<feature type="compositionally biased region" description="Polar residues" evidence="1">
    <location>
        <begin position="46"/>
        <end position="60"/>
    </location>
</feature>
<reference evidence="4 5" key="1">
    <citation type="submission" date="2021-03" db="EMBL/GenBank/DDBJ databases">
        <title>novel species isolated from a fishpond in China.</title>
        <authorList>
            <person name="Lu H."/>
            <person name="Cai Z."/>
        </authorList>
    </citation>
    <scope>NUCLEOTIDE SEQUENCE [LARGE SCALE GENOMIC DNA]</scope>
    <source>
        <strain evidence="4 5">YJ13C</strain>
    </source>
</reference>
<evidence type="ECO:0000259" key="3">
    <source>
        <dbReference type="Pfam" id="PF18818"/>
    </source>
</evidence>
<evidence type="ECO:0000256" key="1">
    <source>
        <dbReference type="SAM" id="MobiDB-lite"/>
    </source>
</evidence>
<dbReference type="EMBL" id="JAFKCU010000006">
    <property type="protein sequence ID" value="MBN7817642.1"/>
    <property type="molecule type" value="Genomic_DNA"/>
</dbReference>
<dbReference type="Pfam" id="PF18818">
    <property type="entry name" value="MPTase-PolyVal"/>
    <property type="match status" value="1"/>
</dbReference>
<sequence>MLESSKIRFFLPQNGGLLRTTSDIFLQVFVLSSFRVSRKRLSVGTSTPVDKKNVTTQPNIPTLPEKPSSPHSREKLWICRVDVPYILGYDGGYFGTSWLFFNPKIIIKMTAWENFNKLAETVTNEIIEGIQNENLTWEQVWNPKNAPKNYASNRPYLGFNALWLAWVTISKKFDHPYFLTFKQAKQLGGNIKKGQKGTKVVFWKISKFVKGQTKNEAGEDEDLFGRKFTPFIWTVFNIGQIEGIEFAINETVERVFKPIETCEQIINGYSDCPKIVHYGHEAFYSPSTDYINMPSKESFKGDEQYYSVLFHEMLHSTGHSTRLGRFSERPALVGFGSVEYSKEELIAEMGASFLNAYAGIKDANFKNSLAYLKGWFKPLQEDPKMLIYAAQKAHQAANYILGIDSEGEE</sequence>
<keyword evidence="5" id="KW-1185">Reference proteome</keyword>
<gene>
    <name evidence="4" type="ORF">J0A69_19525</name>
</gene>
<dbReference type="RefSeq" id="WP_206588304.1">
    <property type="nucleotide sequence ID" value="NZ_JAFKCU010000006.1"/>
</dbReference>
<dbReference type="Pfam" id="PF08401">
    <property type="entry name" value="ArdcN"/>
    <property type="match status" value="1"/>
</dbReference>
<feature type="region of interest" description="Disordered" evidence="1">
    <location>
        <begin position="46"/>
        <end position="71"/>
    </location>
</feature>
<comment type="caution">
    <text evidence="4">The sequence shown here is derived from an EMBL/GenBank/DDBJ whole genome shotgun (WGS) entry which is preliminary data.</text>
</comment>
<organism evidence="4 5">
    <name type="scientific">Algoriphagus pacificus</name>
    <dbReference type="NCBI Taxonomy" id="2811234"/>
    <lineage>
        <taxon>Bacteria</taxon>
        <taxon>Pseudomonadati</taxon>
        <taxon>Bacteroidota</taxon>
        <taxon>Cytophagia</taxon>
        <taxon>Cytophagales</taxon>
        <taxon>Cyclobacteriaceae</taxon>
        <taxon>Algoriphagus</taxon>
    </lineage>
</organism>
<accession>A0ABS3CKP7</accession>
<name>A0ABS3CKP7_9BACT</name>
<dbReference type="InterPro" id="IPR041459">
    <property type="entry name" value="MPTase-PolyVal"/>
</dbReference>
<feature type="domain" description="N-terminal" evidence="2">
    <location>
        <begin position="117"/>
        <end position="221"/>
    </location>
</feature>